<dbReference type="SUPFAM" id="SSF50370">
    <property type="entry name" value="Ricin B-like lectins"/>
    <property type="match status" value="1"/>
</dbReference>
<proteinExistence type="predicted"/>
<protein>
    <submittedName>
        <fullName evidence="2">Ricin-type beta-trefoil lectin domain-like</fullName>
    </submittedName>
</protein>
<sequence length="596" mass="62212">MLAAVAVLSPHLTGRVSFMRGFAHFRTTRRLTGAVGLGAAVLAVGSTVVAGPPAQAAASPSTTLVVSANQVLRPVTHVATGSLYGLANASTPADSLVQAIKPNTFVQKPQGGHQQGTGDILTVAPKAARAGAKVVNRLSDYYAGWPYQFTWNNWLSVVDDQIAQTKASGITNLAAYAPWNESDNTWLSSNGTFEDFWTRTYREIRSKDSTTPIQGPSFSDNISDMDNFLKNAVATNTVPDIIAWHELSRSSKIAGDVATVTALENKYGISPRPIAIEEYAAPSEVGVPGALVGYIAKFERLGVHDAELAFWNQSGALGDLLTGQGGSPNGAYWLYKWYADMNGSMLVTTPPAQTGIDGAASRNSAGNEVDVVFGGSSGDSAVTVNGLGSLSALGSSVHVKVEYTPSPGRTVAVSGPTTVSESNYTVSNGSITVPVSANSAYAYHVVITPASGGSTLDGTYQIANKNSGLALDTQNEATGQGTLVDQATANSSATQKWQLVSAGSGLYKIRNQASGLVLGITNMSTSNGGTALIWGDSGTADHLWRLTPDGSGYYKIANSNSGLLLGVQNMSTGSGAQVLQWEDNGTADHLWRLNPR</sequence>
<organism evidence="2 3">
    <name type="scientific">Actinacidiphila bryophytorum</name>
    <dbReference type="NCBI Taxonomy" id="1436133"/>
    <lineage>
        <taxon>Bacteria</taxon>
        <taxon>Bacillati</taxon>
        <taxon>Actinomycetota</taxon>
        <taxon>Actinomycetes</taxon>
        <taxon>Kitasatosporales</taxon>
        <taxon>Streptomycetaceae</taxon>
        <taxon>Actinacidiphila</taxon>
    </lineage>
</organism>
<dbReference type="Gene3D" id="2.80.10.50">
    <property type="match status" value="2"/>
</dbReference>
<dbReference type="SMART" id="SM00458">
    <property type="entry name" value="RICIN"/>
    <property type="match status" value="1"/>
</dbReference>
<keyword evidence="3" id="KW-1185">Reference proteome</keyword>
<dbReference type="Pfam" id="PF14200">
    <property type="entry name" value="RicinB_lectin_2"/>
    <property type="match status" value="2"/>
</dbReference>
<dbReference type="PROSITE" id="PS50231">
    <property type="entry name" value="RICIN_B_LECTIN"/>
    <property type="match status" value="1"/>
</dbReference>
<dbReference type="InterPro" id="IPR035992">
    <property type="entry name" value="Ricin_B-like_lectins"/>
</dbReference>
<dbReference type="AlphaFoldDB" id="A0A9W4GZE4"/>
<evidence type="ECO:0000313" key="2">
    <source>
        <dbReference type="EMBL" id="CAG7612315.1"/>
    </source>
</evidence>
<reference evidence="2" key="1">
    <citation type="submission" date="2021-06" db="EMBL/GenBank/DDBJ databases">
        <authorList>
            <person name="Arsene-Ploetze F."/>
        </authorList>
    </citation>
    <scope>NUCLEOTIDE SEQUENCE</scope>
    <source>
        <strain evidence="2">SBRY1</strain>
    </source>
</reference>
<dbReference type="SUPFAM" id="SSF51445">
    <property type="entry name" value="(Trans)glycosidases"/>
    <property type="match status" value="1"/>
</dbReference>
<dbReference type="Proteomes" id="UP001153328">
    <property type="component" value="Unassembled WGS sequence"/>
</dbReference>
<dbReference type="CDD" id="cd00161">
    <property type="entry name" value="beta-trefoil_Ricin-like"/>
    <property type="match status" value="1"/>
</dbReference>
<feature type="domain" description="Ricin B lectin" evidence="1">
    <location>
        <begin position="457"/>
        <end position="594"/>
    </location>
</feature>
<dbReference type="Gene3D" id="3.20.20.80">
    <property type="entry name" value="Glycosidases"/>
    <property type="match status" value="1"/>
</dbReference>
<evidence type="ECO:0000259" key="1">
    <source>
        <dbReference type="SMART" id="SM00458"/>
    </source>
</evidence>
<comment type="caution">
    <text evidence="2">The sequence shown here is derived from an EMBL/GenBank/DDBJ whole genome shotgun (WGS) entry which is preliminary data.</text>
</comment>
<accession>A0A9W4GZE4</accession>
<name>A0A9W4GZE4_9ACTN</name>
<dbReference type="EMBL" id="CAJVAX010000002">
    <property type="protein sequence ID" value="CAG7612315.1"/>
    <property type="molecule type" value="Genomic_DNA"/>
</dbReference>
<dbReference type="InterPro" id="IPR017853">
    <property type="entry name" value="GH"/>
</dbReference>
<evidence type="ECO:0000313" key="3">
    <source>
        <dbReference type="Proteomes" id="UP001153328"/>
    </source>
</evidence>
<dbReference type="InterPro" id="IPR000772">
    <property type="entry name" value="Ricin_B_lectin"/>
</dbReference>
<gene>
    <name evidence="2" type="ORF">SBRY_100004</name>
</gene>